<protein>
    <recommendedName>
        <fullName evidence="3">Transposase (putative) YhgA-like domain-containing protein</fullName>
    </recommendedName>
</protein>
<keyword evidence="2" id="KW-1185">Reference proteome</keyword>
<comment type="caution">
    <text evidence="1">The sequence shown here is derived from an EMBL/GenBank/DDBJ whole genome shotgun (WGS) entry which is preliminary data.</text>
</comment>
<gene>
    <name evidence="1" type="ORF">THIOM_001234</name>
</gene>
<dbReference type="AlphaFoldDB" id="A0A0A6NZQ4"/>
<accession>A0A0A6NZQ4</accession>
<proteinExistence type="predicted"/>
<evidence type="ECO:0008006" key="3">
    <source>
        <dbReference type="Google" id="ProtNLM"/>
    </source>
</evidence>
<sequence>METSKNVVQGELFELPPSEIEDSSLLNKTYKEQQKLIDKPIDYVSRKAIELRPLDFLQFFPEFQTLSAEEQKKIKVLDANRTLETYIKKEVDSLSLIIDTEIERLKDTVFHIEVQTSYDETIGERILVYDVLIMRKTKKKRVKTLLINLDPDSKSG</sequence>
<name>A0A0A6NZQ4_9GAMM</name>
<organism evidence="1 2">
    <name type="scientific">Candidatus Thiomargarita nelsonii</name>
    <dbReference type="NCBI Taxonomy" id="1003181"/>
    <lineage>
        <taxon>Bacteria</taxon>
        <taxon>Pseudomonadati</taxon>
        <taxon>Pseudomonadota</taxon>
        <taxon>Gammaproteobacteria</taxon>
        <taxon>Thiotrichales</taxon>
        <taxon>Thiotrichaceae</taxon>
        <taxon>Thiomargarita</taxon>
    </lineage>
</organism>
<evidence type="ECO:0000313" key="2">
    <source>
        <dbReference type="Proteomes" id="UP000076962"/>
    </source>
</evidence>
<evidence type="ECO:0000313" key="1">
    <source>
        <dbReference type="EMBL" id="OAD22945.1"/>
    </source>
</evidence>
<dbReference type="Proteomes" id="UP000076962">
    <property type="component" value="Unassembled WGS sequence"/>
</dbReference>
<reference evidence="1 2" key="1">
    <citation type="submission" date="2016-05" db="EMBL/GenBank/DDBJ databases">
        <title>Single-cell genome of chain-forming Candidatus Thiomargarita nelsonii and comparison to other large sulfur-oxidizing bacteria.</title>
        <authorList>
            <person name="Winkel M."/>
            <person name="Salman V."/>
            <person name="Woyke T."/>
            <person name="Schulz-Vogt H."/>
            <person name="Richter M."/>
            <person name="Flood B."/>
            <person name="Bailey J."/>
            <person name="Amann R."/>
            <person name="Mussmann M."/>
        </authorList>
    </citation>
    <scope>NUCLEOTIDE SEQUENCE [LARGE SCALE GENOMIC DNA]</scope>
    <source>
        <strain evidence="1 2">THI036</strain>
    </source>
</reference>
<dbReference type="EMBL" id="LUTY01000644">
    <property type="protein sequence ID" value="OAD22945.1"/>
    <property type="molecule type" value="Genomic_DNA"/>
</dbReference>